<organism evidence="4 5">
    <name type="scientific">Plesiocystis pacifica SIR-1</name>
    <dbReference type="NCBI Taxonomy" id="391625"/>
    <lineage>
        <taxon>Bacteria</taxon>
        <taxon>Pseudomonadati</taxon>
        <taxon>Myxococcota</taxon>
        <taxon>Polyangia</taxon>
        <taxon>Nannocystales</taxon>
        <taxon>Nannocystaceae</taxon>
        <taxon>Plesiocystis</taxon>
    </lineage>
</organism>
<evidence type="ECO:0000256" key="2">
    <source>
        <dbReference type="ARBA" id="ARBA00023125"/>
    </source>
</evidence>
<reference evidence="4 5" key="1">
    <citation type="submission" date="2007-06" db="EMBL/GenBank/DDBJ databases">
        <authorList>
            <person name="Shimkets L."/>
            <person name="Ferriera S."/>
            <person name="Johnson J."/>
            <person name="Kravitz S."/>
            <person name="Beeson K."/>
            <person name="Sutton G."/>
            <person name="Rogers Y.-H."/>
            <person name="Friedman R."/>
            <person name="Frazier M."/>
            <person name="Venter J.C."/>
        </authorList>
    </citation>
    <scope>NUCLEOTIDE SEQUENCE [LARGE SCALE GENOMIC DNA]</scope>
    <source>
        <strain evidence="4 5">SIR-1</strain>
    </source>
</reference>
<dbReference type="Proteomes" id="UP000005801">
    <property type="component" value="Unassembled WGS sequence"/>
</dbReference>
<dbReference type="Gene3D" id="3.40.190.10">
    <property type="entry name" value="Periplasmic binding protein-like II"/>
    <property type="match status" value="2"/>
</dbReference>
<evidence type="ECO:0000256" key="1">
    <source>
        <dbReference type="ARBA" id="ARBA00023015"/>
    </source>
</evidence>
<keyword evidence="2" id="KW-0238">DNA-binding</keyword>
<keyword evidence="1" id="KW-0805">Transcription regulation</keyword>
<dbReference type="STRING" id="391625.PPSIR1_08656"/>
<comment type="caution">
    <text evidence="4">The sequence shown here is derived from an EMBL/GenBank/DDBJ whole genome shotgun (WGS) entry which is preliminary data.</text>
</comment>
<dbReference type="EMBL" id="ABCS01000033">
    <property type="protein sequence ID" value="EDM78242.1"/>
    <property type="molecule type" value="Genomic_DNA"/>
</dbReference>
<evidence type="ECO:0000313" key="5">
    <source>
        <dbReference type="Proteomes" id="UP000005801"/>
    </source>
</evidence>
<gene>
    <name evidence="4" type="ORF">PPSIR1_08656</name>
</gene>
<protein>
    <submittedName>
        <fullName evidence="4">Transcriptional regulator, LysR family protein</fullName>
    </submittedName>
</protein>
<dbReference type="SUPFAM" id="SSF53850">
    <property type="entry name" value="Periplasmic binding protein-like II"/>
    <property type="match status" value="1"/>
</dbReference>
<sequence length="75" mass="8518">MSNSHIAPRFVANSDCVLTVASRVAARYAEALDLITRKPPLDLPGFELCAIWHQRHERDPEHAWLREQLVAVTRA</sequence>
<name>A6G7A8_9BACT</name>
<evidence type="ECO:0000256" key="3">
    <source>
        <dbReference type="ARBA" id="ARBA00023163"/>
    </source>
</evidence>
<dbReference type="GO" id="GO:0006355">
    <property type="term" value="P:regulation of DNA-templated transcription"/>
    <property type="evidence" value="ECO:0007669"/>
    <property type="project" value="TreeGrafter"/>
</dbReference>
<dbReference type="eggNOG" id="COG0583">
    <property type="taxonomic scope" value="Bacteria"/>
</dbReference>
<keyword evidence="3" id="KW-0804">Transcription</keyword>
<keyword evidence="5" id="KW-1185">Reference proteome</keyword>
<dbReference type="GO" id="GO:0003677">
    <property type="term" value="F:DNA binding"/>
    <property type="evidence" value="ECO:0007669"/>
    <property type="project" value="UniProtKB-KW"/>
</dbReference>
<dbReference type="PANTHER" id="PTHR30118">
    <property type="entry name" value="HTH-TYPE TRANSCRIPTIONAL REGULATOR LEUO-RELATED"/>
    <property type="match status" value="1"/>
</dbReference>
<proteinExistence type="predicted"/>
<dbReference type="AlphaFoldDB" id="A6G7A8"/>
<accession>A6G7A8</accession>
<evidence type="ECO:0000313" key="4">
    <source>
        <dbReference type="EMBL" id="EDM78242.1"/>
    </source>
</evidence>
<dbReference type="PANTHER" id="PTHR30118:SF15">
    <property type="entry name" value="TRANSCRIPTIONAL REGULATORY PROTEIN"/>
    <property type="match status" value="1"/>
</dbReference>
<dbReference type="InterPro" id="IPR050389">
    <property type="entry name" value="LysR-type_TF"/>
</dbReference>